<feature type="domain" description="RING-type" evidence="8">
    <location>
        <begin position="413"/>
        <end position="455"/>
    </location>
</feature>
<dbReference type="AlphaFoldDB" id="A0A0J8B1Y8"/>
<gene>
    <name evidence="9" type="ORF">BVRB_012910</name>
</gene>
<evidence type="ECO:0000256" key="1">
    <source>
        <dbReference type="ARBA" id="ARBA00000900"/>
    </source>
</evidence>
<dbReference type="SUPFAM" id="SSF57850">
    <property type="entry name" value="RING/U-box"/>
    <property type="match status" value="1"/>
</dbReference>
<protein>
    <recommendedName>
        <fullName evidence="2">RING-type E3 ubiquitin transferase</fullName>
        <ecNumber evidence="2">2.3.2.27</ecNumber>
    </recommendedName>
</protein>
<dbReference type="EMBL" id="KQ090578">
    <property type="protein sequence ID" value="KMS95049.1"/>
    <property type="molecule type" value="Genomic_DNA"/>
</dbReference>
<evidence type="ECO:0000313" key="10">
    <source>
        <dbReference type="Proteomes" id="UP000035740"/>
    </source>
</evidence>
<feature type="compositionally biased region" description="Acidic residues" evidence="7">
    <location>
        <begin position="316"/>
        <end position="338"/>
    </location>
</feature>
<evidence type="ECO:0000256" key="3">
    <source>
        <dbReference type="ARBA" id="ARBA00022723"/>
    </source>
</evidence>
<dbReference type="InterPro" id="IPR001841">
    <property type="entry name" value="Znf_RING"/>
</dbReference>
<feature type="region of interest" description="Disordered" evidence="7">
    <location>
        <begin position="316"/>
        <end position="342"/>
    </location>
</feature>
<dbReference type="GO" id="GO:0016567">
    <property type="term" value="P:protein ubiquitination"/>
    <property type="evidence" value="ECO:0007669"/>
    <property type="project" value="TreeGrafter"/>
</dbReference>
<proteinExistence type="predicted"/>
<evidence type="ECO:0000256" key="5">
    <source>
        <dbReference type="ARBA" id="ARBA00022833"/>
    </source>
</evidence>
<dbReference type="GO" id="GO:0008270">
    <property type="term" value="F:zinc ion binding"/>
    <property type="evidence" value="ECO:0007669"/>
    <property type="project" value="UniProtKB-KW"/>
</dbReference>
<dbReference type="PANTHER" id="PTHR15710">
    <property type="entry name" value="E3 UBIQUITIN-PROTEIN LIGASE PRAJA"/>
    <property type="match status" value="1"/>
</dbReference>
<keyword evidence="4 6" id="KW-0863">Zinc-finger</keyword>
<dbReference type="InterPro" id="IPR013083">
    <property type="entry name" value="Znf_RING/FYVE/PHD"/>
</dbReference>
<dbReference type="Gramene" id="KMS95049">
    <property type="protein sequence ID" value="KMS95049"/>
    <property type="gene ID" value="BVRB_012910"/>
</dbReference>
<dbReference type="GO" id="GO:0061630">
    <property type="term" value="F:ubiquitin protein ligase activity"/>
    <property type="evidence" value="ECO:0007669"/>
    <property type="project" value="UniProtKB-EC"/>
</dbReference>
<dbReference type="SMART" id="SM00184">
    <property type="entry name" value="RING"/>
    <property type="match status" value="1"/>
</dbReference>
<dbReference type="Pfam" id="PF13639">
    <property type="entry name" value="zf-RING_2"/>
    <property type="match status" value="1"/>
</dbReference>
<dbReference type="GO" id="GO:0005737">
    <property type="term" value="C:cytoplasm"/>
    <property type="evidence" value="ECO:0007669"/>
    <property type="project" value="TreeGrafter"/>
</dbReference>
<name>A0A0J8B1Y8_BETVV</name>
<evidence type="ECO:0000313" key="9">
    <source>
        <dbReference type="EMBL" id="KMS95049.1"/>
    </source>
</evidence>
<accession>A0A0J8B1Y8</accession>
<evidence type="ECO:0000256" key="6">
    <source>
        <dbReference type="PROSITE-ProRule" id="PRU00175"/>
    </source>
</evidence>
<keyword evidence="5" id="KW-0862">Zinc</keyword>
<dbReference type="OrthoDB" id="1079733at2759"/>
<organism evidence="9 10">
    <name type="scientific">Beta vulgaris subsp. vulgaris</name>
    <name type="common">Beet</name>
    <dbReference type="NCBI Taxonomy" id="3555"/>
    <lineage>
        <taxon>Eukaryota</taxon>
        <taxon>Viridiplantae</taxon>
        <taxon>Streptophyta</taxon>
        <taxon>Embryophyta</taxon>
        <taxon>Tracheophyta</taxon>
        <taxon>Spermatophyta</taxon>
        <taxon>Magnoliopsida</taxon>
        <taxon>eudicotyledons</taxon>
        <taxon>Gunneridae</taxon>
        <taxon>Pentapetalae</taxon>
        <taxon>Caryophyllales</taxon>
        <taxon>Chenopodiaceae</taxon>
        <taxon>Betoideae</taxon>
        <taxon>Beta</taxon>
    </lineage>
</organism>
<dbReference type="OMA" id="NIRISHC"/>
<dbReference type="Gene3D" id="3.30.40.10">
    <property type="entry name" value="Zinc/RING finger domain, C3HC4 (zinc finger)"/>
    <property type="match status" value="1"/>
</dbReference>
<evidence type="ECO:0000256" key="4">
    <source>
        <dbReference type="ARBA" id="ARBA00022771"/>
    </source>
</evidence>
<dbReference type="CDD" id="cd16454">
    <property type="entry name" value="RING-H2_PA-TM-RING"/>
    <property type="match status" value="1"/>
</dbReference>
<evidence type="ECO:0000256" key="2">
    <source>
        <dbReference type="ARBA" id="ARBA00012483"/>
    </source>
</evidence>
<evidence type="ECO:0000259" key="8">
    <source>
        <dbReference type="PROSITE" id="PS50089"/>
    </source>
</evidence>
<evidence type="ECO:0000256" key="7">
    <source>
        <dbReference type="SAM" id="MobiDB-lite"/>
    </source>
</evidence>
<dbReference type="EC" id="2.3.2.27" evidence="2"/>
<comment type="catalytic activity">
    <reaction evidence="1">
        <text>S-ubiquitinyl-[E2 ubiquitin-conjugating enzyme]-L-cysteine + [acceptor protein]-L-lysine = [E2 ubiquitin-conjugating enzyme]-L-cysteine + N(6)-ubiquitinyl-[acceptor protein]-L-lysine.</text>
        <dbReference type="EC" id="2.3.2.27"/>
    </reaction>
</comment>
<sequence length="464" mass="54034">MSRSDAQPKLINLSLFLWNNIINENNIIPFDEGLFIFKISSRKEQKIIKQPHVVVKFKLHYLIDSNLPNLAQQVIMDAKVFGPKTTKSLSQQVSDYIISCFSFRPMARFGFDPSRPTVVFVAKVLVDGNIEESTIDKNIHDDDISPHRRGFDLYDDLTTDDGGWQLLYGVDDDDDDDDGDVPLNVMGDFRERLLLGILGNDIDNDNDMFLLRNDMPLYHDDIHINPILANNYDFEDTHSDYTYDFHDDQDVNGLFGHVPDVIHDDGYGFYRNQHYIELAQEYYRHRILDETERQYRERAILNFIMVDNNVMEYSELEDVDDKNDDEKDVDDKNDDEKDLDDKNEGEINHVLSILRSLHQHKHITFPMVMVGENSRAAKRIKLAQDQTRSKSLSKIKPTIELVKGEELSEDSLCSICLEKLSSEEKNIRISHCKHLFHGECIFKWLRKKKSCPNCRLSSLEKVYF</sequence>
<dbReference type="PANTHER" id="PTHR15710:SF217">
    <property type="entry name" value="E3 UBIQUITIN-PROTEIN LIGASE RDUF2"/>
    <property type="match status" value="1"/>
</dbReference>
<dbReference type="Proteomes" id="UP000035740">
    <property type="component" value="Unassembled WGS sequence"/>
</dbReference>
<keyword evidence="3" id="KW-0479">Metal-binding</keyword>
<reference evidence="9 10" key="1">
    <citation type="journal article" date="2014" name="Nature">
        <title>The genome of the recently domesticated crop plant sugar beet (Beta vulgaris).</title>
        <authorList>
            <person name="Dohm J.C."/>
            <person name="Minoche A.E."/>
            <person name="Holtgrawe D."/>
            <person name="Capella-Gutierrez S."/>
            <person name="Zakrzewski F."/>
            <person name="Tafer H."/>
            <person name="Rupp O."/>
            <person name="Sorensen T.R."/>
            <person name="Stracke R."/>
            <person name="Reinhardt R."/>
            <person name="Goesmann A."/>
            <person name="Kraft T."/>
            <person name="Schulz B."/>
            <person name="Stadler P.F."/>
            <person name="Schmidt T."/>
            <person name="Gabaldon T."/>
            <person name="Lehrach H."/>
            <person name="Weisshaar B."/>
            <person name="Himmelbauer H."/>
        </authorList>
    </citation>
    <scope>NUCLEOTIDE SEQUENCE [LARGE SCALE GENOMIC DNA]</scope>
    <source>
        <tissue evidence="9">Taproot</tissue>
    </source>
</reference>
<keyword evidence="10" id="KW-1185">Reference proteome</keyword>
<dbReference type="PROSITE" id="PS50089">
    <property type="entry name" value="ZF_RING_2"/>
    <property type="match status" value="1"/>
</dbReference>